<gene>
    <name evidence="2" type="ORF">Raf01_66620</name>
</gene>
<protein>
    <recommendedName>
        <fullName evidence="4">Polyketide cyclase / dehydrase and lipid transport</fullName>
    </recommendedName>
</protein>
<dbReference type="EMBL" id="BONZ01000067">
    <property type="protein sequence ID" value="GIH18490.1"/>
    <property type="molecule type" value="Genomic_DNA"/>
</dbReference>
<evidence type="ECO:0000313" key="2">
    <source>
        <dbReference type="EMBL" id="GIH18490.1"/>
    </source>
</evidence>
<organism evidence="2 3">
    <name type="scientific">Rugosimonospora africana</name>
    <dbReference type="NCBI Taxonomy" id="556532"/>
    <lineage>
        <taxon>Bacteria</taxon>
        <taxon>Bacillati</taxon>
        <taxon>Actinomycetota</taxon>
        <taxon>Actinomycetes</taxon>
        <taxon>Micromonosporales</taxon>
        <taxon>Micromonosporaceae</taxon>
        <taxon>Rugosimonospora</taxon>
    </lineage>
</organism>
<name>A0A8J3VTS8_9ACTN</name>
<dbReference type="SUPFAM" id="SSF55961">
    <property type="entry name" value="Bet v1-like"/>
    <property type="match status" value="1"/>
</dbReference>
<dbReference type="Proteomes" id="UP000642748">
    <property type="component" value="Unassembled WGS sequence"/>
</dbReference>
<dbReference type="InterPro" id="IPR019587">
    <property type="entry name" value="Polyketide_cyclase/dehydratase"/>
</dbReference>
<dbReference type="Gene3D" id="3.30.530.20">
    <property type="match status" value="1"/>
</dbReference>
<dbReference type="InterPro" id="IPR023393">
    <property type="entry name" value="START-like_dom_sf"/>
</dbReference>
<comment type="caution">
    <text evidence="2">The sequence shown here is derived from an EMBL/GenBank/DDBJ whole genome shotgun (WGS) entry which is preliminary data.</text>
</comment>
<dbReference type="RefSeq" id="WP_203921996.1">
    <property type="nucleotide sequence ID" value="NZ_BONZ01000067.1"/>
</dbReference>
<reference evidence="2" key="1">
    <citation type="submission" date="2021-01" db="EMBL/GenBank/DDBJ databases">
        <title>Whole genome shotgun sequence of Rugosimonospora africana NBRC 104875.</title>
        <authorList>
            <person name="Komaki H."/>
            <person name="Tamura T."/>
        </authorList>
    </citation>
    <scope>NUCLEOTIDE SEQUENCE</scope>
    <source>
        <strain evidence="2">NBRC 104875</strain>
    </source>
</reference>
<keyword evidence="3" id="KW-1185">Reference proteome</keyword>
<sequence length="196" mass="21571">MRQALRLPSEIPIEARVTIQRPVADVFAFYRDFENLPRFLGDVMAIERVGPESYRWTIAGPLGIRLKSTIKVTEERVNELIRYETTTVPGMRAEWTVRFAAEADPGRTDPGRTGAGRTDPGRTAAGPTEVHETLKTPFGRLGHVALILVGKPPAAEVAANLRRLKQLMETGRVTDTDHAVAGKFDGTPRGADRSGR</sequence>
<dbReference type="AlphaFoldDB" id="A0A8J3VTS8"/>
<feature type="region of interest" description="Disordered" evidence="1">
    <location>
        <begin position="102"/>
        <end position="128"/>
    </location>
</feature>
<proteinExistence type="predicted"/>
<evidence type="ECO:0000256" key="1">
    <source>
        <dbReference type="SAM" id="MobiDB-lite"/>
    </source>
</evidence>
<evidence type="ECO:0008006" key="4">
    <source>
        <dbReference type="Google" id="ProtNLM"/>
    </source>
</evidence>
<dbReference type="Pfam" id="PF10604">
    <property type="entry name" value="Polyketide_cyc2"/>
    <property type="match status" value="1"/>
</dbReference>
<accession>A0A8J3VTS8</accession>
<evidence type="ECO:0000313" key="3">
    <source>
        <dbReference type="Proteomes" id="UP000642748"/>
    </source>
</evidence>